<evidence type="ECO:0000313" key="11">
    <source>
        <dbReference type="Proteomes" id="UP000470384"/>
    </source>
</evidence>
<gene>
    <name evidence="10" type="primary">acs</name>
    <name evidence="6" type="synonym">acsA</name>
    <name evidence="10" type="ORF">GTQ45_00010</name>
</gene>
<dbReference type="GO" id="GO:0005524">
    <property type="term" value="F:ATP binding"/>
    <property type="evidence" value="ECO:0007669"/>
    <property type="project" value="UniProtKB-KW"/>
</dbReference>
<dbReference type="CDD" id="cd05966">
    <property type="entry name" value="ACS"/>
    <property type="match status" value="1"/>
</dbReference>
<dbReference type="Proteomes" id="UP000470384">
    <property type="component" value="Unassembled WGS sequence"/>
</dbReference>
<dbReference type="InterPro" id="IPR032387">
    <property type="entry name" value="ACAS_N"/>
</dbReference>
<evidence type="ECO:0000256" key="2">
    <source>
        <dbReference type="ARBA" id="ARBA00022598"/>
    </source>
</evidence>
<dbReference type="Pfam" id="PF16177">
    <property type="entry name" value="ACAS_N"/>
    <property type="match status" value="1"/>
</dbReference>
<dbReference type="Pfam" id="PF00501">
    <property type="entry name" value="AMP-binding"/>
    <property type="match status" value="1"/>
</dbReference>
<keyword evidence="6" id="KW-0479">Metal-binding</keyword>
<dbReference type="OrthoDB" id="9803968at2"/>
<feature type="binding site" evidence="6">
    <location>
        <position position="512"/>
    </location>
    <ligand>
        <name>ATP</name>
        <dbReference type="ChEBI" id="CHEBI:30616"/>
    </ligand>
</feature>
<evidence type="ECO:0000256" key="1">
    <source>
        <dbReference type="ARBA" id="ARBA00006432"/>
    </source>
</evidence>
<organism evidence="10 11">
    <name type="scientific">Pyruvatibacter mobilis</name>
    <dbReference type="NCBI Taxonomy" id="1712261"/>
    <lineage>
        <taxon>Bacteria</taxon>
        <taxon>Pseudomonadati</taxon>
        <taxon>Pseudomonadota</taxon>
        <taxon>Alphaproteobacteria</taxon>
        <taxon>Hyphomicrobiales</taxon>
        <taxon>Parvibaculaceae</taxon>
        <taxon>Pyruvatibacter</taxon>
    </lineage>
</organism>
<comment type="cofactor">
    <cofactor evidence="6">
        <name>Mg(2+)</name>
        <dbReference type="ChEBI" id="CHEBI:18420"/>
    </cofactor>
</comment>
<feature type="binding site" evidence="6">
    <location>
        <position position="308"/>
    </location>
    <ligand>
        <name>CoA</name>
        <dbReference type="ChEBI" id="CHEBI:57287"/>
    </ligand>
</feature>
<reference evidence="10 11" key="1">
    <citation type="journal article" date="2016" name="Int. J. Syst. Evol. Microbiol.">
        <title>Pyruvatibacter mobilis gen. nov., sp. nov., a marine bacterium from the culture broth of Picochlorum sp. 122.</title>
        <authorList>
            <person name="Wang G."/>
            <person name="Tang M."/>
            <person name="Wu H."/>
            <person name="Dai S."/>
            <person name="Li T."/>
            <person name="Chen C."/>
            <person name="He H."/>
            <person name="Fan J."/>
            <person name="Xiang W."/>
            <person name="Li X."/>
        </authorList>
    </citation>
    <scope>NUCLEOTIDE SEQUENCE [LARGE SCALE GENOMIC DNA]</scope>
    <source>
        <strain evidence="10 11">GYP-11</strain>
    </source>
</reference>
<feature type="binding site" evidence="6">
    <location>
        <position position="539"/>
    </location>
    <ligand>
        <name>Mg(2+)</name>
        <dbReference type="ChEBI" id="CHEBI:18420"/>
    </ligand>
</feature>
<dbReference type="GO" id="GO:0046872">
    <property type="term" value="F:metal ion binding"/>
    <property type="evidence" value="ECO:0007669"/>
    <property type="project" value="UniProtKB-KW"/>
</dbReference>
<dbReference type="HAMAP" id="MF_01123">
    <property type="entry name" value="Ac_CoA_synth"/>
    <property type="match status" value="1"/>
</dbReference>
<dbReference type="Gene3D" id="3.30.300.30">
    <property type="match status" value="1"/>
</dbReference>
<dbReference type="EMBL" id="WXYQ01000001">
    <property type="protein sequence ID" value="NBG94109.1"/>
    <property type="molecule type" value="Genomic_DNA"/>
</dbReference>
<dbReference type="PANTHER" id="PTHR24095">
    <property type="entry name" value="ACETYL-COENZYME A SYNTHETASE"/>
    <property type="match status" value="1"/>
</dbReference>
<dbReference type="InterPro" id="IPR000873">
    <property type="entry name" value="AMP-dep_synth/lig_dom"/>
</dbReference>
<feature type="binding site" evidence="6">
    <location>
        <position position="520"/>
    </location>
    <ligand>
        <name>CoA</name>
        <dbReference type="ChEBI" id="CHEBI:57287"/>
    </ligand>
</feature>
<feature type="binding site" evidence="6">
    <location>
        <position position="581"/>
    </location>
    <ligand>
        <name>CoA</name>
        <dbReference type="ChEBI" id="CHEBI:57287"/>
    </ligand>
</feature>
<dbReference type="Gene3D" id="3.40.50.12780">
    <property type="entry name" value="N-terminal domain of ligase-like"/>
    <property type="match status" value="1"/>
</dbReference>
<feature type="binding site" evidence="6">
    <location>
        <begin position="408"/>
        <end position="413"/>
    </location>
    <ligand>
        <name>ATP</name>
        <dbReference type="ChEBI" id="CHEBI:30616"/>
    </ligand>
</feature>
<name>A0A845Q4Q3_9HYPH</name>
<evidence type="ECO:0000256" key="5">
    <source>
        <dbReference type="ARBA" id="ARBA00022990"/>
    </source>
</evidence>
<protein>
    <recommendedName>
        <fullName evidence="6">Acetyl-coenzyme A synthetase</fullName>
        <shortName evidence="6">AcCoA synthetase</shortName>
        <shortName evidence="6">Acs</shortName>
        <ecNumber evidence="6">6.2.1.1</ecNumber>
    </recommendedName>
    <alternativeName>
        <fullName evidence="6">Acetate--CoA ligase</fullName>
    </alternativeName>
    <alternativeName>
        <fullName evidence="6">Acyl-activating enzyme</fullName>
    </alternativeName>
</protein>
<dbReference type="AlphaFoldDB" id="A0A845Q4Q3"/>
<proteinExistence type="inferred from homology"/>
<keyword evidence="6" id="KW-0460">Magnesium</keyword>
<comment type="PTM">
    <text evidence="6">Acetylated. Deacetylation by the SIR2-homolog deacetylase activates the enzyme.</text>
</comment>
<feature type="domain" description="Acetyl-coenzyme A synthetase N-terminal" evidence="9">
    <location>
        <begin position="23"/>
        <end position="80"/>
    </location>
</feature>
<dbReference type="GO" id="GO:0019427">
    <property type="term" value="P:acetyl-CoA biosynthetic process from acetate"/>
    <property type="evidence" value="ECO:0007669"/>
    <property type="project" value="UniProtKB-UniRule"/>
</dbReference>
<evidence type="ECO:0000256" key="6">
    <source>
        <dbReference type="HAMAP-Rule" id="MF_01123"/>
    </source>
</evidence>
<feature type="binding site" evidence="6">
    <location>
        <position position="534"/>
    </location>
    <ligand>
        <name>Mg(2+)</name>
        <dbReference type="ChEBI" id="CHEBI:18420"/>
    </ligand>
</feature>
<evidence type="ECO:0000259" key="9">
    <source>
        <dbReference type="Pfam" id="PF16177"/>
    </source>
</evidence>
<evidence type="ECO:0000313" key="10">
    <source>
        <dbReference type="EMBL" id="NBG94109.1"/>
    </source>
</evidence>
<feature type="binding site" evidence="6">
    <location>
        <begin position="384"/>
        <end position="386"/>
    </location>
    <ligand>
        <name>ATP</name>
        <dbReference type="ChEBI" id="CHEBI:30616"/>
    </ligand>
</feature>
<feature type="binding site" evidence="6">
    <location>
        <position position="523"/>
    </location>
    <ligand>
        <name>ATP</name>
        <dbReference type="ChEBI" id="CHEBI:30616"/>
    </ligand>
</feature>
<keyword evidence="3 6" id="KW-0547">Nucleotide-binding</keyword>
<dbReference type="FunFam" id="3.30.300.30:FF:000004">
    <property type="entry name" value="Acetyl-coenzyme A synthetase"/>
    <property type="match status" value="1"/>
</dbReference>
<dbReference type="GO" id="GO:0003987">
    <property type="term" value="F:acetate-CoA ligase activity"/>
    <property type="evidence" value="ECO:0007669"/>
    <property type="project" value="UniProtKB-UniRule"/>
</dbReference>
<dbReference type="NCBIfam" id="TIGR02188">
    <property type="entry name" value="Ac_CoA_lig_AcsA"/>
    <property type="match status" value="1"/>
</dbReference>
<feature type="domain" description="AMP-binding enzyme C-terminal" evidence="8">
    <location>
        <begin position="528"/>
        <end position="606"/>
    </location>
</feature>
<dbReference type="SUPFAM" id="SSF56801">
    <property type="entry name" value="Acetyl-CoA synthetase-like"/>
    <property type="match status" value="1"/>
</dbReference>
<dbReference type="GO" id="GO:0005829">
    <property type="term" value="C:cytosol"/>
    <property type="evidence" value="ECO:0007669"/>
    <property type="project" value="TreeGrafter"/>
</dbReference>
<comment type="caution">
    <text evidence="6">Lacks conserved residue(s) required for the propagation of feature annotation.</text>
</comment>
<keyword evidence="11" id="KW-1185">Reference proteome</keyword>
<feature type="domain" description="AMP-dependent synthetase/ligase" evidence="7">
    <location>
        <begin position="82"/>
        <end position="466"/>
    </location>
</feature>
<dbReference type="NCBIfam" id="NF001208">
    <property type="entry name" value="PRK00174.1"/>
    <property type="match status" value="1"/>
</dbReference>
<dbReference type="InterPro" id="IPR045851">
    <property type="entry name" value="AMP-bd_C_sf"/>
</dbReference>
<dbReference type="EC" id="6.2.1.1" evidence="6"/>
<comment type="similarity">
    <text evidence="1 6">Belongs to the ATP-dependent AMP-binding enzyme family.</text>
</comment>
<evidence type="ECO:0000259" key="8">
    <source>
        <dbReference type="Pfam" id="PF13193"/>
    </source>
</evidence>
<keyword evidence="4 6" id="KW-0067">ATP-binding</keyword>
<dbReference type="InterPro" id="IPR042099">
    <property type="entry name" value="ANL_N_sf"/>
</dbReference>
<dbReference type="InterPro" id="IPR020845">
    <property type="entry name" value="AMP-binding_CS"/>
</dbReference>
<feature type="binding site" evidence="6">
    <location>
        <position position="536"/>
    </location>
    <ligand>
        <name>Mg(2+)</name>
        <dbReference type="ChEBI" id="CHEBI:18420"/>
    </ligand>
</feature>
<dbReference type="GeneID" id="300656163"/>
<keyword evidence="2 6" id="KW-0436">Ligase</keyword>
<accession>A0A845Q4Q3</accession>
<comment type="caution">
    <text evidence="10">The sequence shown here is derived from an EMBL/GenBank/DDBJ whole genome shotgun (WGS) entry which is preliminary data.</text>
</comment>
<comment type="function">
    <text evidence="6">Catalyzes the conversion of acetate into acetyl-CoA (AcCoA), an essential intermediate at the junction of anabolic and catabolic pathways. AcsA undergoes a two-step reaction. In the first half reaction, AcsA combines acetate with ATP to form acetyl-adenylate (AcAMP) intermediate. In the second half reaction, it can then transfer the acetyl group from AcAMP to the sulfhydryl group of CoA, forming the product AcCoA.</text>
</comment>
<evidence type="ECO:0000259" key="7">
    <source>
        <dbReference type="Pfam" id="PF00501"/>
    </source>
</evidence>
<evidence type="ECO:0000256" key="4">
    <source>
        <dbReference type="ARBA" id="ARBA00022840"/>
    </source>
</evidence>
<dbReference type="InterPro" id="IPR011904">
    <property type="entry name" value="Ac_CoA_lig"/>
</dbReference>
<feature type="binding site" evidence="6">
    <location>
        <begin position="190"/>
        <end position="193"/>
    </location>
    <ligand>
        <name>CoA</name>
        <dbReference type="ChEBI" id="CHEBI:57287"/>
    </ligand>
</feature>
<dbReference type="PANTHER" id="PTHR24095:SF14">
    <property type="entry name" value="ACETYL-COENZYME A SYNTHETASE 1"/>
    <property type="match status" value="1"/>
</dbReference>
<evidence type="ECO:0000256" key="3">
    <source>
        <dbReference type="ARBA" id="ARBA00022741"/>
    </source>
</evidence>
<feature type="binding site" evidence="6">
    <location>
        <position position="497"/>
    </location>
    <ligand>
        <name>ATP</name>
        <dbReference type="ChEBI" id="CHEBI:30616"/>
    </ligand>
</feature>
<sequence length="650" mass="72389">MSDQLIKVPADWAKSAYVDDAKYTEMYEQSIKDPVGFWAEHGKRVDWIKPYTKVKDVSYNQRDLHIRWFEDGTLNACYNCVDRHVKDKGDEVAIIWEGDDPSVDQTITYTQLHHHVQRFANVLKDQGVKKGDRVTIYMPMIPEAAYAMLACARIGAVHSVVFGGFSPDALAGRIQDCDSRFVITSDEGVRGGRPIPLKENTDDALDSCPDVESVIVVEHTGGAVTMKEGRDVWYHEVAGRVDHECPCEEMNAEDPLFILYTSGSTGKPKGVLHTTGGYLVYASMTHQYVFDYKPGDIYWCTADVGWVTGHSYILYGPLANGATTLMFEGVPTYPDSSRCWQVCDKHNVNIFYTAPTAIRALMREGDEPVKKTSRKSLRLLGSVGEPINPEAWLWYHKVVGDERCPIVDTWWQTETGGILISPLPGATDLKPGSATRPFFGVEPVLVDNDGHPLHGATSGNLCIADSWPGQMRTVYGDHKRFFETYFSQFKGKYFSGDGCRRDEDGYYWITGRVDDVLNVSGHRMGTAEIESALVAHEKVAEAAVVGYPHDIKGQGIYAYVTLKQGQDPSDDLKKELVQWVRKEIGPIASPDLLQWAPGLPKTRSGKIMRRILRKIAEDDFSNLGDTSTLADPGVVDDLIDNRQNLGGKSA</sequence>
<dbReference type="InterPro" id="IPR025110">
    <property type="entry name" value="AMP-bd_C"/>
</dbReference>
<comment type="catalytic activity">
    <reaction evidence="6">
        <text>acetate + ATP + CoA = acetyl-CoA + AMP + diphosphate</text>
        <dbReference type="Rhea" id="RHEA:23176"/>
        <dbReference type="ChEBI" id="CHEBI:30089"/>
        <dbReference type="ChEBI" id="CHEBI:30616"/>
        <dbReference type="ChEBI" id="CHEBI:33019"/>
        <dbReference type="ChEBI" id="CHEBI:57287"/>
        <dbReference type="ChEBI" id="CHEBI:57288"/>
        <dbReference type="ChEBI" id="CHEBI:456215"/>
        <dbReference type="EC" id="6.2.1.1"/>
    </reaction>
</comment>
<keyword evidence="5 6" id="KW-0007">Acetylation</keyword>
<dbReference type="PROSITE" id="PS00455">
    <property type="entry name" value="AMP_BINDING"/>
    <property type="match status" value="1"/>
</dbReference>
<feature type="modified residue" description="N6-acetyllysine" evidence="6">
    <location>
        <position position="606"/>
    </location>
</feature>
<dbReference type="FunFam" id="3.40.50.12780:FF:000001">
    <property type="entry name" value="Acetyl-coenzyme A synthetase"/>
    <property type="match status" value="1"/>
</dbReference>
<dbReference type="GO" id="GO:0016208">
    <property type="term" value="F:AMP binding"/>
    <property type="evidence" value="ECO:0007669"/>
    <property type="project" value="InterPro"/>
</dbReference>
<dbReference type="RefSeq" id="WP_160586258.1">
    <property type="nucleotide sequence ID" value="NZ_BMHN01000001.1"/>
</dbReference>
<dbReference type="Pfam" id="PF13193">
    <property type="entry name" value="AMP-binding_C"/>
    <property type="match status" value="1"/>
</dbReference>